<keyword evidence="2 5" id="KW-0489">Methyltransferase</keyword>
<dbReference type="EMBL" id="VHIQ01000003">
    <property type="protein sequence ID" value="TPV34239.1"/>
    <property type="molecule type" value="Genomic_DNA"/>
</dbReference>
<proteinExistence type="predicted"/>
<comment type="caution">
    <text evidence="5">The sequence shown here is derived from an EMBL/GenBank/DDBJ whole genome shotgun (WGS) entry which is preliminary data.</text>
</comment>
<dbReference type="Gene3D" id="3.40.50.150">
    <property type="entry name" value="Vaccinia Virus protein VP39"/>
    <property type="match status" value="1"/>
</dbReference>
<dbReference type="Pfam" id="PF05724">
    <property type="entry name" value="TPMT"/>
    <property type="match status" value="1"/>
</dbReference>
<accession>A0A506PKR4</accession>
<keyword evidence="1" id="KW-0597">Phosphoprotein</keyword>
<keyword evidence="6" id="KW-1185">Reference proteome</keyword>
<dbReference type="OrthoDB" id="9778208at2"/>
<evidence type="ECO:0000256" key="3">
    <source>
        <dbReference type="ARBA" id="ARBA00022679"/>
    </source>
</evidence>
<dbReference type="AlphaFoldDB" id="A0A506PKR4"/>
<evidence type="ECO:0000256" key="2">
    <source>
        <dbReference type="ARBA" id="ARBA00022603"/>
    </source>
</evidence>
<evidence type="ECO:0000313" key="6">
    <source>
        <dbReference type="Proteomes" id="UP000317332"/>
    </source>
</evidence>
<sequence length="196" mass="22590">MLTFNADYWNQRYKTDETGWDLGHVSQPIKAYIDQLDNKDLNILIPGAGNSYEAEYLWHSGFENIYIIDIAPVPLINFKNRLPEFPDNQIILGNFFELNITFDLIIEQTFFCALAPSIRKTYATKSAELLHNGGKIAGLLFDFPLTEKGPPFGGSLSEYQNLFNIGFNLKTMERCYNSEPSRENKELFIIFEKRKV</sequence>
<keyword evidence="4" id="KW-0949">S-adenosyl-L-methionine</keyword>
<dbReference type="PANTHER" id="PTHR32183">
    <property type="match status" value="1"/>
</dbReference>
<dbReference type="CDD" id="cd02440">
    <property type="entry name" value="AdoMet_MTases"/>
    <property type="match status" value="1"/>
</dbReference>
<dbReference type="GO" id="GO:0032259">
    <property type="term" value="P:methylation"/>
    <property type="evidence" value="ECO:0007669"/>
    <property type="project" value="UniProtKB-KW"/>
</dbReference>
<dbReference type="PANTHER" id="PTHR32183:SF11">
    <property type="entry name" value="THIOL METHYLTRANSFERASE 2-RELATED"/>
    <property type="match status" value="1"/>
</dbReference>
<keyword evidence="3 5" id="KW-0808">Transferase</keyword>
<dbReference type="InterPro" id="IPR029063">
    <property type="entry name" value="SAM-dependent_MTases_sf"/>
</dbReference>
<dbReference type="GO" id="GO:0008757">
    <property type="term" value="F:S-adenosylmethionine-dependent methyltransferase activity"/>
    <property type="evidence" value="ECO:0007669"/>
    <property type="project" value="InterPro"/>
</dbReference>
<protein>
    <submittedName>
        <fullName evidence="5">SAM-dependent methyltransferase</fullName>
    </submittedName>
</protein>
<gene>
    <name evidence="5" type="ORF">FJ651_06975</name>
</gene>
<dbReference type="SUPFAM" id="SSF53335">
    <property type="entry name" value="S-adenosyl-L-methionine-dependent methyltransferases"/>
    <property type="match status" value="1"/>
</dbReference>
<dbReference type="Proteomes" id="UP000317332">
    <property type="component" value="Unassembled WGS sequence"/>
</dbReference>
<dbReference type="InterPro" id="IPR008854">
    <property type="entry name" value="TPMT"/>
</dbReference>
<dbReference type="PROSITE" id="PS51585">
    <property type="entry name" value="SAM_MT_TPMT"/>
    <property type="match status" value="1"/>
</dbReference>
<evidence type="ECO:0000313" key="5">
    <source>
        <dbReference type="EMBL" id="TPV34239.1"/>
    </source>
</evidence>
<reference evidence="5 6" key="1">
    <citation type="submission" date="2019-06" db="EMBL/GenBank/DDBJ databases">
        <title>Flavobacteriaceae Paucihalobacterium erythroidium CWB-1, complete genome.</title>
        <authorList>
            <person name="Wu S."/>
        </authorList>
    </citation>
    <scope>NUCLEOTIDE SEQUENCE [LARGE SCALE GENOMIC DNA]</scope>
    <source>
        <strain evidence="5 6">CWB-1</strain>
    </source>
</reference>
<name>A0A506PKR4_9FLAO</name>
<organism evidence="5 6">
    <name type="scientific">Paucihalobacter ruber</name>
    <dbReference type="NCBI Taxonomy" id="2567861"/>
    <lineage>
        <taxon>Bacteria</taxon>
        <taxon>Pseudomonadati</taxon>
        <taxon>Bacteroidota</taxon>
        <taxon>Flavobacteriia</taxon>
        <taxon>Flavobacteriales</taxon>
        <taxon>Flavobacteriaceae</taxon>
        <taxon>Paucihalobacter</taxon>
    </lineage>
</organism>
<evidence type="ECO:0000256" key="4">
    <source>
        <dbReference type="ARBA" id="ARBA00022691"/>
    </source>
</evidence>
<evidence type="ECO:0000256" key="1">
    <source>
        <dbReference type="ARBA" id="ARBA00022553"/>
    </source>
</evidence>